<evidence type="ECO:0000313" key="11">
    <source>
        <dbReference type="Proteomes" id="UP000243579"/>
    </source>
</evidence>
<dbReference type="EMBL" id="JNBR01000466">
    <property type="protein sequence ID" value="OQR92317.1"/>
    <property type="molecule type" value="Genomic_DNA"/>
</dbReference>
<keyword evidence="7" id="KW-0175">Coiled coil</keyword>
<dbReference type="OrthoDB" id="68983at2759"/>
<dbReference type="SUPFAM" id="SSF48452">
    <property type="entry name" value="TPR-like"/>
    <property type="match status" value="3"/>
</dbReference>
<dbReference type="PANTHER" id="PTHR45783">
    <property type="entry name" value="KINESIN LIGHT CHAIN"/>
    <property type="match status" value="1"/>
</dbReference>
<dbReference type="STRING" id="1202772.A0A1V9Z347"/>
<comment type="caution">
    <text evidence="10">The sequence shown here is derived from an EMBL/GenBank/DDBJ whole genome shotgun (WGS) entry which is preliminary data.</text>
</comment>
<keyword evidence="11" id="KW-1185">Reference proteome</keyword>
<evidence type="ECO:0000256" key="2">
    <source>
        <dbReference type="ARBA" id="ARBA00009622"/>
    </source>
</evidence>
<dbReference type="GO" id="GO:0005871">
    <property type="term" value="C:kinesin complex"/>
    <property type="evidence" value="ECO:0007669"/>
    <property type="project" value="InterPro"/>
</dbReference>
<comment type="similarity">
    <text evidence="2">Belongs to the kinesin light chain family.</text>
</comment>
<dbReference type="AlphaFoldDB" id="A0A1V9Z347"/>
<organism evidence="10 11">
    <name type="scientific">Achlya hypogyna</name>
    <name type="common">Oomycete</name>
    <name type="synonym">Protoachlya hypogyna</name>
    <dbReference type="NCBI Taxonomy" id="1202772"/>
    <lineage>
        <taxon>Eukaryota</taxon>
        <taxon>Sar</taxon>
        <taxon>Stramenopiles</taxon>
        <taxon>Oomycota</taxon>
        <taxon>Saprolegniomycetes</taxon>
        <taxon>Saprolegniales</taxon>
        <taxon>Achlyaceae</taxon>
        <taxon>Achlya</taxon>
    </lineage>
</organism>
<evidence type="ECO:0000256" key="7">
    <source>
        <dbReference type="ARBA" id="ARBA00023054"/>
    </source>
</evidence>
<evidence type="ECO:0000256" key="4">
    <source>
        <dbReference type="ARBA" id="ARBA00022701"/>
    </source>
</evidence>
<dbReference type="Pfam" id="PF13424">
    <property type="entry name" value="TPR_12"/>
    <property type="match status" value="4"/>
</dbReference>
<protein>
    <submittedName>
        <fullName evidence="10">Mbre TPR repeat protein</fullName>
    </submittedName>
</protein>
<keyword evidence="9" id="KW-0206">Cytoskeleton</keyword>
<reference evidence="10 11" key="1">
    <citation type="journal article" date="2014" name="Genome Biol. Evol.">
        <title>The secreted proteins of Achlya hypogyna and Thraustotheca clavata identify the ancestral oomycete secretome and reveal gene acquisitions by horizontal gene transfer.</title>
        <authorList>
            <person name="Misner I."/>
            <person name="Blouin N."/>
            <person name="Leonard G."/>
            <person name="Richards T.A."/>
            <person name="Lane C.E."/>
        </authorList>
    </citation>
    <scope>NUCLEOTIDE SEQUENCE [LARGE SCALE GENOMIC DNA]</scope>
    <source>
        <strain evidence="10 11">ATCC 48635</strain>
    </source>
</reference>
<keyword evidence="5" id="KW-0677">Repeat</keyword>
<evidence type="ECO:0000256" key="6">
    <source>
        <dbReference type="ARBA" id="ARBA00022803"/>
    </source>
</evidence>
<proteinExistence type="inferred from homology"/>
<dbReference type="GO" id="GO:0019894">
    <property type="term" value="F:kinesin binding"/>
    <property type="evidence" value="ECO:0007669"/>
    <property type="project" value="TreeGrafter"/>
</dbReference>
<dbReference type="PANTHER" id="PTHR45783:SF3">
    <property type="entry name" value="KINESIN LIGHT CHAIN"/>
    <property type="match status" value="1"/>
</dbReference>
<gene>
    <name evidence="10" type="ORF">ACHHYP_03844</name>
</gene>
<sequence length="740" mass="81276">MATDGEVPLGVKLGYFTEFISAHGGPAAFTGLTTGDVCTTFLLPMTAATKTSLVEQLTGTTAVQPARWFVSHAWKYLFLDVVESLTSFFATKPADECVVWFDLFCNSQHDTSVKPFSWWTSIFRSSIGAIQNVVMVLLPWDRPIPLTRAWCVFEVFSAVSTNSSFHVAMTQAETNRFADQVSVSAFYDMLGHVKSAACEAFKLEDKAAICTAIEQTVGFIEMDNMVFRVFERWMDHTLSKRIAASTGLDQATWQLKLASLFHVQGKYVEAEALFDAGIATRITLAGTDDLRTIEASDLLASLHKDMGKFAEAEQRLRTCIAAYERLGQGESPSALVVLDKLATTLQGLGKYSEAEAMYTQVIAKRAVVLGPTHQSLFVSKSNLAGLLEEQGKYDAATPLHQECLAASVATVGQDNPNTLTLKNNLARNLHLRRELAAAEVLYTECLADSERVLGEDHPGTLATLNNVAANYCYQRKYAAGETIYRTVIERSKRVLGPEHPSTLLSMNNLASVLKDTKKYEAAGVLFQECIALSDKVLGASHPSSLTTTFNLARMYEQLGKVDDALKLMLQCLTLRRQVLPPDHPSLLNTIRGVAMLYESKKDLAAAEPLLLEYVEIQTCSRGPHHPDTIMGRFALAEHRARTDHDEAEALFLSCVESAVLTFGPQASETSSLTGAVQVLYLNRSIKSFNAKEWGEVAHHIAALEDFGLKHPLSPETLEKLTALKQHLPVGNPRRVVSTLG</sequence>
<dbReference type="GO" id="GO:0005737">
    <property type="term" value="C:cytoplasm"/>
    <property type="evidence" value="ECO:0007669"/>
    <property type="project" value="TreeGrafter"/>
</dbReference>
<evidence type="ECO:0000256" key="9">
    <source>
        <dbReference type="ARBA" id="ARBA00023212"/>
    </source>
</evidence>
<evidence type="ECO:0000256" key="5">
    <source>
        <dbReference type="ARBA" id="ARBA00022737"/>
    </source>
</evidence>
<keyword evidence="3" id="KW-0963">Cytoplasm</keyword>
<dbReference type="SMART" id="SM00028">
    <property type="entry name" value="TPR"/>
    <property type="match status" value="7"/>
</dbReference>
<name>A0A1V9Z347_ACHHY</name>
<dbReference type="PRINTS" id="PR00381">
    <property type="entry name" value="KINESINLIGHT"/>
</dbReference>
<evidence type="ECO:0000256" key="8">
    <source>
        <dbReference type="ARBA" id="ARBA00023175"/>
    </source>
</evidence>
<keyword evidence="8" id="KW-0505">Motor protein</keyword>
<dbReference type="InterPro" id="IPR019734">
    <property type="entry name" value="TPR_rpt"/>
</dbReference>
<evidence type="ECO:0000256" key="1">
    <source>
        <dbReference type="ARBA" id="ARBA00004245"/>
    </source>
</evidence>
<dbReference type="Proteomes" id="UP000243579">
    <property type="component" value="Unassembled WGS sequence"/>
</dbReference>
<evidence type="ECO:0000256" key="3">
    <source>
        <dbReference type="ARBA" id="ARBA00022490"/>
    </source>
</evidence>
<keyword evidence="4" id="KW-0493">Microtubule</keyword>
<dbReference type="GO" id="GO:0007018">
    <property type="term" value="P:microtubule-based movement"/>
    <property type="evidence" value="ECO:0007669"/>
    <property type="project" value="TreeGrafter"/>
</dbReference>
<dbReference type="GO" id="GO:0005874">
    <property type="term" value="C:microtubule"/>
    <property type="evidence" value="ECO:0007669"/>
    <property type="project" value="UniProtKB-KW"/>
</dbReference>
<dbReference type="InterPro" id="IPR011990">
    <property type="entry name" value="TPR-like_helical_dom_sf"/>
</dbReference>
<evidence type="ECO:0000313" key="10">
    <source>
        <dbReference type="EMBL" id="OQR92317.1"/>
    </source>
</evidence>
<keyword evidence="6" id="KW-0802">TPR repeat</keyword>
<accession>A0A1V9Z347</accession>
<dbReference type="Gene3D" id="1.25.40.10">
    <property type="entry name" value="Tetratricopeptide repeat domain"/>
    <property type="match status" value="3"/>
</dbReference>
<comment type="subcellular location">
    <subcellularLocation>
        <location evidence="1">Cytoplasm</location>
        <location evidence="1">Cytoskeleton</location>
    </subcellularLocation>
</comment>
<dbReference type="InterPro" id="IPR002151">
    <property type="entry name" value="Kinesin_light"/>
</dbReference>
<dbReference type="Pfam" id="PF13374">
    <property type="entry name" value="TPR_10"/>
    <property type="match status" value="1"/>
</dbReference>